<dbReference type="PROSITE" id="PS50075">
    <property type="entry name" value="CARRIER"/>
    <property type="match status" value="1"/>
</dbReference>
<evidence type="ECO:0000259" key="5">
    <source>
        <dbReference type="PROSITE" id="PS50075"/>
    </source>
</evidence>
<dbReference type="InterPro" id="IPR006162">
    <property type="entry name" value="Ppantetheine_attach_site"/>
</dbReference>
<feature type="domain" description="Ketosynthase family 3 (KS3)" evidence="6">
    <location>
        <begin position="9"/>
        <end position="435"/>
    </location>
</feature>
<keyword evidence="1" id="KW-0596">Phosphopantetheine</keyword>
<dbReference type="InterPro" id="IPR020841">
    <property type="entry name" value="PKS_Beta-ketoAc_synthase_dom"/>
</dbReference>
<dbReference type="RefSeq" id="WP_375734692.1">
    <property type="nucleotide sequence ID" value="NZ_JBCGDC010000040.1"/>
</dbReference>
<dbReference type="InterPro" id="IPR020806">
    <property type="entry name" value="PKS_PP-bd"/>
</dbReference>
<dbReference type="SUPFAM" id="SSF47336">
    <property type="entry name" value="ACP-like"/>
    <property type="match status" value="1"/>
</dbReference>
<proteinExistence type="predicted"/>
<feature type="domain" description="Carrier" evidence="5">
    <location>
        <begin position="921"/>
        <end position="996"/>
    </location>
</feature>
<keyword evidence="8" id="KW-1185">Reference proteome</keyword>
<dbReference type="InterPro" id="IPR050091">
    <property type="entry name" value="PKS_NRPS_Biosynth_Enz"/>
</dbReference>
<dbReference type="PROSITE" id="PS52004">
    <property type="entry name" value="KS3_2"/>
    <property type="match status" value="1"/>
</dbReference>
<keyword evidence="3" id="KW-0808">Transferase</keyword>
<dbReference type="SUPFAM" id="SSF55048">
    <property type="entry name" value="Probable ACP-binding domain of malonyl-CoA ACP transacylase"/>
    <property type="match status" value="1"/>
</dbReference>
<dbReference type="InterPro" id="IPR016035">
    <property type="entry name" value="Acyl_Trfase/lysoPLipase"/>
</dbReference>
<dbReference type="PANTHER" id="PTHR43775">
    <property type="entry name" value="FATTY ACID SYNTHASE"/>
    <property type="match status" value="1"/>
</dbReference>
<organism evidence="7 8">
    <name type="scientific">Polymorphospora lycopeni</name>
    <dbReference type="NCBI Taxonomy" id="3140240"/>
    <lineage>
        <taxon>Bacteria</taxon>
        <taxon>Bacillati</taxon>
        <taxon>Actinomycetota</taxon>
        <taxon>Actinomycetes</taxon>
        <taxon>Micromonosporales</taxon>
        <taxon>Micromonosporaceae</taxon>
        <taxon>Polymorphospora</taxon>
    </lineage>
</organism>
<dbReference type="SMART" id="SM00823">
    <property type="entry name" value="PKS_PP"/>
    <property type="match status" value="1"/>
</dbReference>
<dbReference type="InterPro" id="IPR036736">
    <property type="entry name" value="ACP-like_sf"/>
</dbReference>
<comment type="caution">
    <text evidence="7">The sequence shown here is derived from an EMBL/GenBank/DDBJ whole genome shotgun (WGS) entry which is preliminary data.</text>
</comment>
<keyword evidence="2" id="KW-0597">Phosphoprotein</keyword>
<dbReference type="SUPFAM" id="SSF52151">
    <property type="entry name" value="FabD/lysophospholipase-like"/>
    <property type="match status" value="1"/>
</dbReference>
<dbReference type="SMART" id="SM00825">
    <property type="entry name" value="PKS_KS"/>
    <property type="match status" value="1"/>
</dbReference>
<dbReference type="SUPFAM" id="SSF53901">
    <property type="entry name" value="Thiolase-like"/>
    <property type="match status" value="1"/>
</dbReference>
<dbReference type="Pfam" id="PF22621">
    <property type="entry name" value="CurL-like_PKS_C"/>
    <property type="match status" value="1"/>
</dbReference>
<protein>
    <submittedName>
        <fullName evidence="7">Beta-ketoacyl synthase N-terminal-like domain-containing protein</fullName>
    </submittedName>
</protein>
<dbReference type="Gene3D" id="3.30.70.3290">
    <property type="match status" value="1"/>
</dbReference>
<dbReference type="PROSITE" id="PS00012">
    <property type="entry name" value="PHOSPHOPANTETHEINE"/>
    <property type="match status" value="1"/>
</dbReference>
<dbReference type="Pfam" id="PF02801">
    <property type="entry name" value="Ketoacyl-synt_C"/>
    <property type="match status" value="1"/>
</dbReference>
<dbReference type="Gene3D" id="3.40.47.10">
    <property type="match status" value="1"/>
</dbReference>
<accession>A0ABV5CRN2</accession>
<dbReference type="SMART" id="SM00827">
    <property type="entry name" value="PKS_AT"/>
    <property type="match status" value="1"/>
</dbReference>
<evidence type="ECO:0000256" key="4">
    <source>
        <dbReference type="ARBA" id="ARBA00023315"/>
    </source>
</evidence>
<evidence type="ECO:0000256" key="1">
    <source>
        <dbReference type="ARBA" id="ARBA00022450"/>
    </source>
</evidence>
<dbReference type="InterPro" id="IPR014043">
    <property type="entry name" value="Acyl_transferase_dom"/>
</dbReference>
<dbReference type="InterPro" id="IPR016036">
    <property type="entry name" value="Malonyl_transacylase_ACP-bd"/>
</dbReference>
<dbReference type="Pfam" id="PF00109">
    <property type="entry name" value="ketoacyl-synt"/>
    <property type="match status" value="1"/>
</dbReference>
<dbReference type="CDD" id="cd00833">
    <property type="entry name" value="PKS"/>
    <property type="match status" value="1"/>
</dbReference>
<sequence>MSSDADSTGLDVAVVGMAIRAPGAGNIAKFWDNVRQGVVTISRFTPAELAEAGVPAHVYERPDYVPAAGVLAGADLFDAAYFGYSPRDARLLDPQQRVFLECAGAALEDAGYGARQHRGPVGVYAGSSASTYLLRYLVPRADLLEQVGLYDMLLGNDKDYLASRTAYHLNLDGPSVTVQTSCSTSLVAVHLAIQALLGHECDLALAGGVSVSFPQRRGYLHRAGDIFSVDGRCRPFDAEASGTVRADGVGLVVLKRLTEAIADGDTVHAVLKGSAVTNDGSARAGFTAPGVAGQVAAIRAAQQVAGVAPETIGYVEAHGTATATGDPIELTALTRAFATATQPGTCALGSLKALVGHMDAAAGVGGLIKAVLAVRHGVLPPSPYFVRPNPAAELTGSPFYVNPEPLPWPGAGHPRRAGVSSFGLGGTNAHVVVEQAPEPAPSGPSRPEQVLVLSARTAEALAAARAELATHLRAHTETALPDAAHTLQVGRRALPHRLALVCRDTTEAVDLLTDGGAGLVGFAEATERSVVLMFPGQGAQYPGMGGELYRAEPAFRSAVDECADLLAVRHDLDIRRVLYPGGQDDPELLDRTVYTQPGLFVVEYALARLWLSWGVRPYALVGHSIGEYVAACLAGVLSLADALDLVVARGRLLEATPPGRMLAINLAARDVEARLEPDLGIAASNAPRWCTVSGPAEAVARLRDRLGAEGVTCRQLRTARAFHSPMVEPALAGFAEALRRVTLRPPQVPVISNVTGGWLGAAEATSVDYWVRQLRQRVHFTEGIGLLLQQDRQLLLEVGPGDTLRTLCAGHDLAAGGHLALTSLPHRRDRTPETTFTHTTLGRLWLAGAALNWSGYREGERRGRIPLPTYPYARERHFITGMEQPAATRDGQAGQLVAAVPAAHPAALAADRGAGTAEQPALDADVRQVIRAVWQEALGIPEIGLHDDFFALGGHSLLATRVVAQIRDLFRVDLGPDAVFDAPTVARLSIVVEKLTDRVEPLVPELAAELDGLTAEQIRAELASEWVKE</sequence>
<keyword evidence="4" id="KW-0012">Acyltransferase</keyword>
<dbReference type="Proteomes" id="UP001582793">
    <property type="component" value="Unassembled WGS sequence"/>
</dbReference>
<dbReference type="Pfam" id="PF00698">
    <property type="entry name" value="Acyl_transf_1"/>
    <property type="match status" value="1"/>
</dbReference>
<dbReference type="InterPro" id="IPR029058">
    <property type="entry name" value="AB_hydrolase_fold"/>
</dbReference>
<evidence type="ECO:0000313" key="8">
    <source>
        <dbReference type="Proteomes" id="UP001582793"/>
    </source>
</evidence>
<dbReference type="InterPro" id="IPR001227">
    <property type="entry name" value="Ac_transferase_dom_sf"/>
</dbReference>
<dbReference type="Gene3D" id="3.40.366.10">
    <property type="entry name" value="Malonyl-Coenzyme A Acyl Carrier Protein, domain 2"/>
    <property type="match status" value="1"/>
</dbReference>
<dbReference type="Pfam" id="PF00550">
    <property type="entry name" value="PP-binding"/>
    <property type="match status" value="1"/>
</dbReference>
<evidence type="ECO:0000259" key="6">
    <source>
        <dbReference type="PROSITE" id="PS52004"/>
    </source>
</evidence>
<dbReference type="InterPro" id="IPR016039">
    <property type="entry name" value="Thiolase-like"/>
</dbReference>
<dbReference type="Gene3D" id="3.30.70.250">
    <property type="entry name" value="Malonyl-CoA ACP transacylase, ACP-binding"/>
    <property type="match status" value="1"/>
</dbReference>
<dbReference type="EMBL" id="JBCGDC010000040">
    <property type="protein sequence ID" value="MFB6394577.1"/>
    <property type="molecule type" value="Genomic_DNA"/>
</dbReference>
<dbReference type="InterPro" id="IPR014031">
    <property type="entry name" value="Ketoacyl_synth_C"/>
</dbReference>
<evidence type="ECO:0000256" key="2">
    <source>
        <dbReference type="ARBA" id="ARBA00022553"/>
    </source>
</evidence>
<gene>
    <name evidence="7" type="ORF">AAFH96_15885</name>
</gene>
<reference evidence="7 8" key="1">
    <citation type="submission" date="2024-04" db="EMBL/GenBank/DDBJ databases">
        <title>Polymorphospora sp. isolated from Baiyangdian Lake in Xiong'an New Area.</title>
        <authorList>
            <person name="Zhang X."/>
            <person name="Liu J."/>
        </authorList>
    </citation>
    <scope>NUCLEOTIDE SEQUENCE [LARGE SCALE GENOMIC DNA]</scope>
    <source>
        <strain evidence="7 8">2-325</strain>
    </source>
</reference>
<dbReference type="Gene3D" id="3.40.50.1820">
    <property type="entry name" value="alpha/beta hydrolase"/>
    <property type="match status" value="1"/>
</dbReference>
<name>A0ABV5CRN2_9ACTN</name>
<dbReference type="InterPro" id="IPR014030">
    <property type="entry name" value="Ketoacyl_synth_N"/>
</dbReference>
<evidence type="ECO:0000256" key="3">
    <source>
        <dbReference type="ARBA" id="ARBA00022679"/>
    </source>
</evidence>
<dbReference type="PANTHER" id="PTHR43775:SF51">
    <property type="entry name" value="INACTIVE PHENOLPHTHIOCEROL SYNTHESIS POLYKETIDE SYNTHASE TYPE I PKS1-RELATED"/>
    <property type="match status" value="1"/>
</dbReference>
<dbReference type="InterPro" id="IPR009081">
    <property type="entry name" value="PP-bd_ACP"/>
</dbReference>
<evidence type="ECO:0000313" key="7">
    <source>
        <dbReference type="EMBL" id="MFB6394577.1"/>
    </source>
</evidence>